<name>A0ABX6MFY4_9BURK</name>
<feature type="domain" description="WYL" evidence="1">
    <location>
        <begin position="114"/>
        <end position="181"/>
    </location>
</feature>
<keyword evidence="5" id="KW-1185">Reference proteome</keyword>
<accession>A0ABX6MFY4</accession>
<dbReference type="RefSeq" id="WP_169114186.1">
    <property type="nucleotide sequence ID" value="NZ_CP051684.1"/>
</dbReference>
<dbReference type="PANTHER" id="PTHR34580:SF3">
    <property type="entry name" value="PROTEIN PAFB"/>
    <property type="match status" value="1"/>
</dbReference>
<dbReference type="PROSITE" id="PS52050">
    <property type="entry name" value="WYL"/>
    <property type="match status" value="1"/>
</dbReference>
<dbReference type="InterPro" id="IPR026881">
    <property type="entry name" value="WYL_dom"/>
</dbReference>
<dbReference type="InterPro" id="IPR059020">
    <property type="entry name" value="CapW_CTD"/>
</dbReference>
<dbReference type="Pfam" id="PF13280">
    <property type="entry name" value="WYL"/>
    <property type="match status" value="1"/>
</dbReference>
<feature type="domain" description="DNA-binding transcriptional repressor CapW winged helix-turn-helix" evidence="3">
    <location>
        <begin position="16"/>
        <end position="64"/>
    </location>
</feature>
<evidence type="ECO:0000259" key="1">
    <source>
        <dbReference type="Pfam" id="PF13280"/>
    </source>
</evidence>
<reference evidence="4 5" key="1">
    <citation type="submission" date="2020-04" db="EMBL/GenBank/DDBJ databases">
        <title>Genome sequencing of novel species.</title>
        <authorList>
            <person name="Heo J."/>
            <person name="Kim S.-J."/>
            <person name="Kim J.-S."/>
            <person name="Hong S.-B."/>
            <person name="Kwon S.-W."/>
        </authorList>
    </citation>
    <scope>NUCLEOTIDE SEQUENCE [LARGE SCALE GENOMIC DNA]</scope>
    <source>
        <strain evidence="4 5">AF9R3</strain>
    </source>
</reference>
<evidence type="ECO:0000313" key="5">
    <source>
        <dbReference type="Proteomes" id="UP000503117"/>
    </source>
</evidence>
<protein>
    <submittedName>
        <fullName evidence="4">WYL domain-containing protein</fullName>
    </submittedName>
</protein>
<dbReference type="EMBL" id="CP051684">
    <property type="protein sequence ID" value="QJD93238.1"/>
    <property type="molecule type" value="Genomic_DNA"/>
</dbReference>
<organism evidence="4 5">
    <name type="scientific">Duganella dendranthematis</name>
    <dbReference type="NCBI Taxonomy" id="2728021"/>
    <lineage>
        <taxon>Bacteria</taxon>
        <taxon>Pseudomonadati</taxon>
        <taxon>Pseudomonadota</taxon>
        <taxon>Betaproteobacteria</taxon>
        <taxon>Burkholderiales</taxon>
        <taxon>Oxalobacteraceae</taxon>
        <taxon>Telluria group</taxon>
        <taxon>Duganella</taxon>
    </lineage>
</organism>
<dbReference type="InterPro" id="IPR051534">
    <property type="entry name" value="CBASS_pafABC_assoc_protein"/>
</dbReference>
<dbReference type="Pfam" id="PF26107">
    <property type="entry name" value="BrxR_CTD"/>
    <property type="match status" value="1"/>
</dbReference>
<evidence type="ECO:0000313" key="4">
    <source>
        <dbReference type="EMBL" id="QJD93238.1"/>
    </source>
</evidence>
<dbReference type="Pfam" id="PF26109">
    <property type="entry name" value="WHD_BrxR"/>
    <property type="match status" value="1"/>
</dbReference>
<evidence type="ECO:0000259" key="3">
    <source>
        <dbReference type="Pfam" id="PF26109"/>
    </source>
</evidence>
<dbReference type="InterPro" id="IPR059019">
    <property type="entry name" value="WHD_CapW"/>
</dbReference>
<evidence type="ECO:0000259" key="2">
    <source>
        <dbReference type="Pfam" id="PF26107"/>
    </source>
</evidence>
<feature type="domain" description="DNA-binding transcriptional repressor CapW C-terminal dimerisation" evidence="2">
    <location>
        <begin position="201"/>
        <end position="269"/>
    </location>
</feature>
<dbReference type="Proteomes" id="UP000503117">
    <property type="component" value="Chromosome"/>
</dbReference>
<proteinExistence type="predicted"/>
<dbReference type="PANTHER" id="PTHR34580">
    <property type="match status" value="1"/>
</dbReference>
<sequence length="277" mass="31670">MSIASRRERDAKVGRILLWEGRVSRSRLISEYGLSPIRASEWLRDFRESYPDWVAWDNKLKADVATSIAYADAERAANAKRQNSISAMLVPYALNVPGKPQSISWEFAHISPRTFSRLNLAITDRLRVRFVYCSMSTPEPHERTVEPHSLLRAERRWHVRGYCPERQDFRDFVLGRMSKVKLLTEPSSADVATDTAWSTVLQVRIAAHPGLSPAQQLVVRNEYFQGASARVESCRAALLNYMTQEIMAATDVGRQVPPDYQLAVENVEECRQWLFVT</sequence>
<gene>
    <name evidence="4" type="ORF">HH213_26030</name>
</gene>